<dbReference type="AlphaFoldDB" id="A0A1X7UC36"/>
<keyword evidence="7" id="KW-0539">Nucleus</keyword>
<dbReference type="GO" id="GO:0004518">
    <property type="term" value="F:nuclease activity"/>
    <property type="evidence" value="ECO:0007669"/>
    <property type="project" value="UniProtKB-KW"/>
</dbReference>
<keyword evidence="8" id="KW-0472">Membrane</keyword>
<dbReference type="PANTHER" id="PTHR22930">
    <property type="match status" value="1"/>
</dbReference>
<feature type="domain" description="DDE Tnp4" evidence="9">
    <location>
        <begin position="8"/>
        <end position="172"/>
    </location>
</feature>
<keyword evidence="5" id="KW-0479">Metal-binding</keyword>
<dbReference type="PANTHER" id="PTHR22930:SF269">
    <property type="entry name" value="NUCLEASE HARBI1-LIKE PROTEIN"/>
    <property type="match status" value="1"/>
</dbReference>
<evidence type="ECO:0000256" key="5">
    <source>
        <dbReference type="ARBA" id="ARBA00022723"/>
    </source>
</evidence>
<dbReference type="EnsemblMetazoa" id="Aqu2.1.25055_001">
    <property type="protein sequence ID" value="Aqu2.1.25055_001"/>
    <property type="gene ID" value="Aqu2.1.25055"/>
</dbReference>
<dbReference type="InParanoid" id="A0A1X7UC36"/>
<evidence type="ECO:0000256" key="2">
    <source>
        <dbReference type="ARBA" id="ARBA00004123"/>
    </source>
</evidence>
<comment type="cofactor">
    <cofactor evidence="1">
        <name>a divalent metal cation</name>
        <dbReference type="ChEBI" id="CHEBI:60240"/>
    </cofactor>
</comment>
<evidence type="ECO:0000256" key="8">
    <source>
        <dbReference type="SAM" id="Phobius"/>
    </source>
</evidence>
<reference evidence="10" key="1">
    <citation type="submission" date="2017-05" db="UniProtKB">
        <authorList>
            <consortium name="EnsemblMetazoa"/>
        </authorList>
    </citation>
    <scope>IDENTIFICATION</scope>
</reference>
<dbReference type="eggNOG" id="KOG4585">
    <property type="taxonomic scope" value="Eukaryota"/>
</dbReference>
<dbReference type="GO" id="GO:0046872">
    <property type="term" value="F:metal ion binding"/>
    <property type="evidence" value="ECO:0007669"/>
    <property type="project" value="UniProtKB-KW"/>
</dbReference>
<evidence type="ECO:0000256" key="4">
    <source>
        <dbReference type="ARBA" id="ARBA00022722"/>
    </source>
</evidence>
<feature type="transmembrane region" description="Helical" evidence="8">
    <location>
        <begin position="162"/>
        <end position="184"/>
    </location>
</feature>
<dbReference type="Pfam" id="PF13359">
    <property type="entry name" value="DDE_Tnp_4"/>
    <property type="match status" value="1"/>
</dbReference>
<evidence type="ECO:0000256" key="1">
    <source>
        <dbReference type="ARBA" id="ARBA00001968"/>
    </source>
</evidence>
<evidence type="ECO:0000256" key="6">
    <source>
        <dbReference type="ARBA" id="ARBA00022801"/>
    </source>
</evidence>
<dbReference type="OrthoDB" id="10061326at2759"/>
<name>A0A1X7UC36_AMPQE</name>
<proteinExistence type="inferred from homology"/>
<organism evidence="10">
    <name type="scientific">Amphimedon queenslandica</name>
    <name type="common">Sponge</name>
    <dbReference type="NCBI Taxonomy" id="400682"/>
    <lineage>
        <taxon>Eukaryota</taxon>
        <taxon>Metazoa</taxon>
        <taxon>Porifera</taxon>
        <taxon>Demospongiae</taxon>
        <taxon>Heteroscleromorpha</taxon>
        <taxon>Haplosclerida</taxon>
        <taxon>Niphatidae</taxon>
        <taxon>Amphimedon</taxon>
    </lineage>
</organism>
<dbReference type="InterPro" id="IPR045249">
    <property type="entry name" value="HARBI1-like"/>
</dbReference>
<dbReference type="OMA" id="FNTHALP"/>
<sequence>FPHCIGALDGKNVLIRPPPNSVSYYINYKHTFSIVLIALVDADYKFTYVNIGCNGRISDGGVYGNSSLCSALESNTLNIPCPTPLSNDKIPLPYLIVADDAFPLEPYIQKPYGQVRLTKKKRIFNYRLSRARRIVENAFGILANRFQVLMNPLRLAPEKAEVVVLACYLLHNFFAIIIITQYLFTTRQLRHRRFRYT</sequence>
<dbReference type="GO" id="GO:0016787">
    <property type="term" value="F:hydrolase activity"/>
    <property type="evidence" value="ECO:0007669"/>
    <property type="project" value="UniProtKB-KW"/>
</dbReference>
<evidence type="ECO:0000256" key="7">
    <source>
        <dbReference type="ARBA" id="ARBA00023242"/>
    </source>
</evidence>
<comment type="subcellular location">
    <subcellularLocation>
        <location evidence="2">Nucleus</location>
    </subcellularLocation>
</comment>
<evidence type="ECO:0000256" key="3">
    <source>
        <dbReference type="ARBA" id="ARBA00006958"/>
    </source>
</evidence>
<keyword evidence="6" id="KW-0378">Hydrolase</keyword>
<keyword evidence="8" id="KW-1133">Transmembrane helix</keyword>
<keyword evidence="4" id="KW-0540">Nuclease</keyword>
<accession>A0A1X7UC36</accession>
<keyword evidence="8" id="KW-0812">Transmembrane</keyword>
<protein>
    <recommendedName>
        <fullName evidence="9">DDE Tnp4 domain-containing protein</fullName>
    </recommendedName>
</protein>
<dbReference type="InterPro" id="IPR027806">
    <property type="entry name" value="HARBI1_dom"/>
</dbReference>
<evidence type="ECO:0000313" key="10">
    <source>
        <dbReference type="EnsemblMetazoa" id="Aqu2.1.25055_001"/>
    </source>
</evidence>
<comment type="similarity">
    <text evidence="3">Belongs to the HARBI1 family.</text>
</comment>
<evidence type="ECO:0000259" key="9">
    <source>
        <dbReference type="Pfam" id="PF13359"/>
    </source>
</evidence>
<dbReference type="GO" id="GO:0005634">
    <property type="term" value="C:nucleus"/>
    <property type="evidence" value="ECO:0007669"/>
    <property type="project" value="UniProtKB-SubCell"/>
</dbReference>